<protein>
    <submittedName>
        <fullName evidence="1">Uncharacterized protein</fullName>
    </submittedName>
</protein>
<evidence type="ECO:0000313" key="1">
    <source>
        <dbReference type="EMBL" id="SUZ78505.1"/>
    </source>
</evidence>
<dbReference type="EMBL" id="UINC01001356">
    <property type="protein sequence ID" value="SUZ78505.1"/>
    <property type="molecule type" value="Genomic_DNA"/>
</dbReference>
<proteinExistence type="predicted"/>
<organism evidence="1">
    <name type="scientific">marine metagenome</name>
    <dbReference type="NCBI Taxonomy" id="408172"/>
    <lineage>
        <taxon>unclassified sequences</taxon>
        <taxon>metagenomes</taxon>
        <taxon>ecological metagenomes</taxon>
    </lineage>
</organism>
<gene>
    <name evidence="1" type="ORF">METZ01_LOCUS31359</name>
</gene>
<dbReference type="AlphaFoldDB" id="A0A381QGP7"/>
<reference evidence="1" key="1">
    <citation type="submission" date="2018-05" db="EMBL/GenBank/DDBJ databases">
        <authorList>
            <person name="Lanie J.A."/>
            <person name="Ng W.-L."/>
            <person name="Kazmierczak K.M."/>
            <person name="Andrzejewski T.M."/>
            <person name="Davidsen T.M."/>
            <person name="Wayne K.J."/>
            <person name="Tettelin H."/>
            <person name="Glass J.I."/>
            <person name="Rusch D."/>
            <person name="Podicherti R."/>
            <person name="Tsui H.-C.T."/>
            <person name="Winkler M.E."/>
        </authorList>
    </citation>
    <scope>NUCLEOTIDE SEQUENCE</scope>
</reference>
<sequence length="37" mass="4023">MIHMNCVGEYTSLNIIPVAQALAKINAGKLFGGDRYL</sequence>
<accession>A0A381QGP7</accession>
<name>A0A381QGP7_9ZZZZ</name>